<comment type="caution">
    <text evidence="3">The sequence shown here is derived from an EMBL/GenBank/DDBJ whole genome shotgun (WGS) entry which is preliminary data.</text>
</comment>
<feature type="region of interest" description="Disordered" evidence="1">
    <location>
        <begin position="83"/>
        <end position="169"/>
    </location>
</feature>
<dbReference type="EMBL" id="CAJPDQ010000017">
    <property type="protein sequence ID" value="CAF9921852.1"/>
    <property type="molecule type" value="Genomic_DNA"/>
</dbReference>
<feature type="region of interest" description="Disordered" evidence="1">
    <location>
        <begin position="244"/>
        <end position="277"/>
    </location>
</feature>
<protein>
    <submittedName>
        <fullName evidence="3">Uncharacterized protein</fullName>
    </submittedName>
</protein>
<gene>
    <name evidence="3" type="ORF">GOMPHAMPRED_002422</name>
</gene>
<dbReference type="Proteomes" id="UP000664169">
    <property type="component" value="Unassembled WGS sequence"/>
</dbReference>
<feature type="compositionally biased region" description="Polar residues" evidence="1">
    <location>
        <begin position="93"/>
        <end position="121"/>
    </location>
</feature>
<evidence type="ECO:0000313" key="4">
    <source>
        <dbReference type="Proteomes" id="UP000664169"/>
    </source>
</evidence>
<organism evidence="3 4">
    <name type="scientific">Gomphillus americanus</name>
    <dbReference type="NCBI Taxonomy" id="1940652"/>
    <lineage>
        <taxon>Eukaryota</taxon>
        <taxon>Fungi</taxon>
        <taxon>Dikarya</taxon>
        <taxon>Ascomycota</taxon>
        <taxon>Pezizomycotina</taxon>
        <taxon>Lecanoromycetes</taxon>
        <taxon>OSLEUM clade</taxon>
        <taxon>Ostropomycetidae</taxon>
        <taxon>Ostropales</taxon>
        <taxon>Graphidaceae</taxon>
        <taxon>Gomphilloideae</taxon>
        <taxon>Gomphillus</taxon>
    </lineage>
</organism>
<sequence>MKQIIIAAVIFLYLNTAVLAVSRKFELRSQSMRNLPQGVPRYADNHLVSRNEPNFIEEFLPRSMDHSLSFLVEADLARREFGGSATMIERRTNSGQRRSQSPPRPGSVTSAFLPATQNSRHNSPRRISESHLPSQDEAKVIASSKGTQTWVHTASTPGQQEGNHRSTWSGVSGEQVIGIANAKGSTDKLKLDATGKKATAAVHMLGDGNAILRSHGPQGTDTKILAGGPRDANEMFQPQYEAQIKATSDDPDKKASVSVKTTGSVHARVRASANDDV</sequence>
<dbReference type="AlphaFoldDB" id="A0A8H3FAQ0"/>
<feature type="compositionally biased region" description="Polar residues" evidence="1">
    <location>
        <begin position="144"/>
        <end position="169"/>
    </location>
</feature>
<name>A0A8H3FAQ0_9LECA</name>
<feature type="chain" id="PRO_5034788845" evidence="2">
    <location>
        <begin position="21"/>
        <end position="277"/>
    </location>
</feature>
<proteinExistence type="predicted"/>
<reference evidence="3" key="1">
    <citation type="submission" date="2021-03" db="EMBL/GenBank/DDBJ databases">
        <authorList>
            <person name="Tagirdzhanova G."/>
        </authorList>
    </citation>
    <scope>NUCLEOTIDE SEQUENCE</scope>
</reference>
<feature type="compositionally biased region" description="Basic and acidic residues" evidence="1">
    <location>
        <begin position="126"/>
        <end position="139"/>
    </location>
</feature>
<feature type="signal peptide" evidence="2">
    <location>
        <begin position="1"/>
        <end position="20"/>
    </location>
</feature>
<keyword evidence="2" id="KW-0732">Signal</keyword>
<keyword evidence="4" id="KW-1185">Reference proteome</keyword>
<evidence type="ECO:0000313" key="3">
    <source>
        <dbReference type="EMBL" id="CAF9921852.1"/>
    </source>
</evidence>
<accession>A0A8H3FAQ0</accession>
<evidence type="ECO:0000256" key="2">
    <source>
        <dbReference type="SAM" id="SignalP"/>
    </source>
</evidence>
<evidence type="ECO:0000256" key="1">
    <source>
        <dbReference type="SAM" id="MobiDB-lite"/>
    </source>
</evidence>